<keyword evidence="3" id="KW-1185">Reference proteome</keyword>
<dbReference type="GO" id="GO:0002189">
    <property type="term" value="C:ribose phosphate diphosphokinase complex"/>
    <property type="evidence" value="ECO:0007669"/>
    <property type="project" value="TreeGrafter"/>
</dbReference>
<reference evidence="2" key="1">
    <citation type="submission" date="2021-09" db="EMBL/GenBank/DDBJ databases">
        <authorList>
            <person name="Liu Y."/>
        </authorList>
    </citation>
    <scope>NUCLEOTIDE SEQUENCE</scope>
</reference>
<dbReference type="PANTHER" id="PTHR10210">
    <property type="entry name" value="RIBOSE-PHOSPHATE DIPHOSPHOKINASE FAMILY MEMBER"/>
    <property type="match status" value="1"/>
</dbReference>
<gene>
    <name evidence="2" type="ORF">PHB09_004</name>
</gene>
<dbReference type="Gene3D" id="3.40.50.2020">
    <property type="match status" value="2"/>
</dbReference>
<dbReference type="InterPro" id="IPR000836">
    <property type="entry name" value="PRTase_dom"/>
</dbReference>
<sequence length="276" mass="30558">MIKYKIEDMTTNVTVTTRKGGEVNVDINVGSQLPYLRHGMQVLVMAHLNTPEMQVALSHVMDALRYQFPGANFVLEMDYVPYGRQDRRCNAGEALGIKVFGAYINAMDFDAVMISDPHSDVTGACIERVEIIDQVDIFGKVHNFGAGWYIVAPDMGAKKKAEKFARETCAFGVITCYKERDMHTGEITSQGIIGAENVPKGAKLFVLDDICDGGRTFVGVRELLEQLEPETVELAVTHGIFSYGTHVVAKVFDRVYTTASWNPELKSEGNIEVVPL</sequence>
<dbReference type="EMBL" id="OK040171">
    <property type="protein sequence ID" value="UAV84500.1"/>
    <property type="molecule type" value="Genomic_DNA"/>
</dbReference>
<dbReference type="GO" id="GO:0000287">
    <property type="term" value="F:magnesium ion binding"/>
    <property type="evidence" value="ECO:0007669"/>
    <property type="project" value="InterPro"/>
</dbReference>
<organism evidence="2 3">
    <name type="scientific">Pseudomonas phage PHB09</name>
    <dbReference type="NCBI Taxonomy" id="2867265"/>
    <lineage>
        <taxon>Viruses</taxon>
        <taxon>Duplodnaviria</taxon>
        <taxon>Heunggongvirae</taxon>
        <taxon>Uroviricota</taxon>
        <taxon>Caudoviricetes</taxon>
        <taxon>Vandenendeviridae</taxon>
        <taxon>Gorskivirinae</taxon>
        <taxon>Dilongvirus</taxon>
        <taxon>Dilongvirus PHB09</taxon>
    </lineage>
</organism>
<evidence type="ECO:0000313" key="2">
    <source>
        <dbReference type="EMBL" id="UAV84500.1"/>
    </source>
</evidence>
<dbReference type="InterPro" id="IPR005946">
    <property type="entry name" value="Rib-P_diPkinase"/>
</dbReference>
<evidence type="ECO:0000259" key="1">
    <source>
        <dbReference type="Pfam" id="PF00156"/>
    </source>
</evidence>
<dbReference type="GO" id="GO:0004749">
    <property type="term" value="F:ribose phosphate diphosphokinase activity"/>
    <property type="evidence" value="ECO:0007669"/>
    <property type="project" value="TreeGrafter"/>
</dbReference>
<feature type="domain" description="Phosphoribosyltransferase" evidence="1">
    <location>
        <begin position="150"/>
        <end position="238"/>
    </location>
</feature>
<name>A0AAE8XC74_9CAUD</name>
<accession>A0AAE8XC74</accession>
<dbReference type="SUPFAM" id="SSF53271">
    <property type="entry name" value="PRTase-like"/>
    <property type="match status" value="1"/>
</dbReference>
<evidence type="ECO:0000313" key="3">
    <source>
        <dbReference type="Proteomes" id="UP000827914"/>
    </source>
</evidence>
<dbReference type="GO" id="GO:0006015">
    <property type="term" value="P:5-phosphoribose 1-diphosphate biosynthetic process"/>
    <property type="evidence" value="ECO:0007669"/>
    <property type="project" value="TreeGrafter"/>
</dbReference>
<proteinExistence type="predicted"/>
<dbReference type="GO" id="GO:0006164">
    <property type="term" value="P:purine nucleotide biosynthetic process"/>
    <property type="evidence" value="ECO:0007669"/>
    <property type="project" value="TreeGrafter"/>
</dbReference>
<dbReference type="PANTHER" id="PTHR10210:SF41">
    <property type="entry name" value="RIBOSE-PHOSPHATE PYROPHOSPHOKINASE 1, CHLOROPLASTIC"/>
    <property type="match status" value="1"/>
</dbReference>
<dbReference type="Proteomes" id="UP000827914">
    <property type="component" value="Segment"/>
</dbReference>
<dbReference type="InterPro" id="IPR029057">
    <property type="entry name" value="PRTase-like"/>
</dbReference>
<dbReference type="CDD" id="cd06223">
    <property type="entry name" value="PRTases_typeI"/>
    <property type="match status" value="1"/>
</dbReference>
<dbReference type="Pfam" id="PF00156">
    <property type="entry name" value="Pribosyltran"/>
    <property type="match status" value="1"/>
</dbReference>
<protein>
    <submittedName>
        <fullName evidence="2">Ribose-phosphate pyrophosphokinase family protein</fullName>
    </submittedName>
</protein>